<dbReference type="InterPro" id="IPR053939">
    <property type="entry name" value="UTP25_C"/>
</dbReference>
<comment type="subunit">
    <text evidence="6">Component of the ribosomal small subunit (SSU) processome composed of at least 40 protein subunits and snoRNA U3.</text>
</comment>
<evidence type="ECO:0000256" key="2">
    <source>
        <dbReference type="ARBA" id="ARBA00004604"/>
    </source>
</evidence>
<dbReference type="SUPFAM" id="SSF52540">
    <property type="entry name" value="P-loop containing nucleoside triphosphate hydrolases"/>
    <property type="match status" value="1"/>
</dbReference>
<dbReference type="InterPro" id="IPR010678">
    <property type="entry name" value="UTP25"/>
</dbReference>
<evidence type="ECO:0000259" key="7">
    <source>
        <dbReference type="Pfam" id="PF06862"/>
    </source>
</evidence>
<organism evidence="9 10">
    <name type="scientific">Gonapodya prolifera (strain JEL478)</name>
    <name type="common">Monoblepharis prolifera</name>
    <dbReference type="NCBI Taxonomy" id="1344416"/>
    <lineage>
        <taxon>Eukaryota</taxon>
        <taxon>Fungi</taxon>
        <taxon>Fungi incertae sedis</taxon>
        <taxon>Chytridiomycota</taxon>
        <taxon>Chytridiomycota incertae sedis</taxon>
        <taxon>Monoblepharidomycetes</taxon>
        <taxon>Monoblepharidales</taxon>
        <taxon>Gonapodyaceae</taxon>
        <taxon>Gonapodya</taxon>
    </lineage>
</organism>
<comment type="similarity">
    <text evidence="3 6">Belongs to the UTP25 family.</text>
</comment>
<dbReference type="InterPro" id="IPR053940">
    <property type="entry name" value="UTP25_NTPase-like"/>
</dbReference>
<dbReference type="GO" id="GO:0000462">
    <property type="term" value="P:maturation of SSU-rRNA from tricistronic rRNA transcript (SSU-rRNA, 5.8S rRNA, LSU-rRNA)"/>
    <property type="evidence" value="ECO:0007669"/>
    <property type="project" value="TreeGrafter"/>
</dbReference>
<evidence type="ECO:0000313" key="10">
    <source>
        <dbReference type="Proteomes" id="UP000070544"/>
    </source>
</evidence>
<keyword evidence="6" id="KW-0687">Ribonucleoprotein</keyword>
<dbReference type="GO" id="GO:0034511">
    <property type="term" value="F:U3 snoRNA binding"/>
    <property type="evidence" value="ECO:0007669"/>
    <property type="project" value="InterPro"/>
</dbReference>
<dbReference type="STRING" id="1344416.A0A139A3K2"/>
<dbReference type="AlphaFoldDB" id="A0A139A3K2"/>
<dbReference type="Pfam" id="PF22916">
    <property type="entry name" value="UTP25_NTPase-like"/>
    <property type="match status" value="1"/>
</dbReference>
<dbReference type="GO" id="GO:0019843">
    <property type="term" value="F:rRNA binding"/>
    <property type="evidence" value="ECO:0007669"/>
    <property type="project" value="TreeGrafter"/>
</dbReference>
<evidence type="ECO:0000256" key="6">
    <source>
        <dbReference type="RuleBase" id="RU365070"/>
    </source>
</evidence>
<dbReference type="OMA" id="QDRGDTF"/>
<evidence type="ECO:0000256" key="4">
    <source>
        <dbReference type="ARBA" id="ARBA00015422"/>
    </source>
</evidence>
<evidence type="ECO:0000313" key="9">
    <source>
        <dbReference type="EMBL" id="KXS11396.1"/>
    </source>
</evidence>
<keyword evidence="6" id="KW-0690">Ribosome biogenesis</keyword>
<comment type="function">
    <text evidence="1 6">DEAD-box RNA helicase-like protein required for pre-18S rRNA processing, specifically at sites A0, A1, and A2.</text>
</comment>
<dbReference type="OrthoDB" id="10264378at2759"/>
<gene>
    <name evidence="9" type="ORF">M427DRAFT_102445</name>
</gene>
<dbReference type="EMBL" id="KQ965802">
    <property type="protein sequence ID" value="KXS11396.1"/>
    <property type="molecule type" value="Genomic_DNA"/>
</dbReference>
<evidence type="ECO:0000256" key="1">
    <source>
        <dbReference type="ARBA" id="ARBA00002883"/>
    </source>
</evidence>
<evidence type="ECO:0000256" key="3">
    <source>
        <dbReference type="ARBA" id="ARBA00009223"/>
    </source>
</evidence>
<keyword evidence="10" id="KW-1185">Reference proteome</keyword>
<keyword evidence="6" id="KW-0698">rRNA processing</keyword>
<comment type="subcellular location">
    <subcellularLocation>
        <location evidence="2 6">Nucleus</location>
        <location evidence="2 6">Nucleolus</location>
    </subcellularLocation>
</comment>
<reference evidence="9 10" key="1">
    <citation type="journal article" date="2015" name="Genome Biol. Evol.">
        <title>Phylogenomic analyses indicate that early fungi evolved digesting cell walls of algal ancestors of land plants.</title>
        <authorList>
            <person name="Chang Y."/>
            <person name="Wang S."/>
            <person name="Sekimoto S."/>
            <person name="Aerts A.L."/>
            <person name="Choi C."/>
            <person name="Clum A."/>
            <person name="LaButti K.M."/>
            <person name="Lindquist E.A."/>
            <person name="Yee Ngan C."/>
            <person name="Ohm R.A."/>
            <person name="Salamov A.A."/>
            <person name="Grigoriev I.V."/>
            <person name="Spatafora J.W."/>
            <person name="Berbee M.L."/>
        </authorList>
    </citation>
    <scope>NUCLEOTIDE SEQUENCE [LARGE SCALE GENOMIC DNA]</scope>
    <source>
        <strain evidence="9 10">JEL478</strain>
    </source>
</reference>
<name>A0A139A3K2_GONPJ</name>
<dbReference type="PANTHER" id="PTHR12933:SF0">
    <property type="entry name" value="U3 SMALL NUCLEOLAR RNA-ASSOCIATED PROTEIN 25 HOMOLOG"/>
    <property type="match status" value="1"/>
</dbReference>
<protein>
    <recommendedName>
        <fullName evidence="4 6">U3 small nucleolar RNA-associated protein 25</fullName>
        <shortName evidence="6">U3 snoRNA-associated protein 25</shortName>
    </recommendedName>
</protein>
<dbReference type="Pfam" id="PF06862">
    <property type="entry name" value="Utp25_C"/>
    <property type="match status" value="1"/>
</dbReference>
<dbReference type="Gene3D" id="3.40.50.300">
    <property type="entry name" value="P-loop containing nucleotide triphosphate hydrolases"/>
    <property type="match status" value="1"/>
</dbReference>
<dbReference type="PANTHER" id="PTHR12933">
    <property type="entry name" value="ORF PROTEIN-RELATED"/>
    <property type="match status" value="1"/>
</dbReference>
<dbReference type="Proteomes" id="UP000070544">
    <property type="component" value="Unassembled WGS sequence"/>
</dbReference>
<accession>A0A139A3K2</accession>
<dbReference type="InterPro" id="IPR027417">
    <property type="entry name" value="P-loop_NTPase"/>
</dbReference>
<evidence type="ECO:0000256" key="5">
    <source>
        <dbReference type="ARBA" id="ARBA00023242"/>
    </source>
</evidence>
<keyword evidence="5 6" id="KW-0539">Nucleus</keyword>
<sequence>MDLSSINGVLRVPASDGLQSTSSPATIASQLKSRLLDGFLSHNEERGKAAHVVNGTPPSDIQLVSNPLHRELARNIFSYRDIFMTPRNFELDVDADELRTIYVLHVLNHVFKHRNVVLKNNQKLKAAKGTEDETPELRDQGFTRPVVLLLVPFRSTALAIVKQLAALSGTKQQENWQRFLKEYSSSSEQNALDESKPEDYKRIFGGNIDDSFRVGVQFSGKNMKLFSDFYSSDILIASPLGLRMAMDGVTKGKPTIQADFLSSIEVVILDHADVILQQNFDHVQVIFENLNTIPKENHDCNFSRVRSWNLDGKAKYLRQSILLSSYLFPELLHLSSSLCANISGSLYVKTSYRDGAISKTSGDVPQTFQFVEGSESATSPEHDSDLRFNFFVERVLKSVNQSTIVFISHYFDFLKLRNHLEEKGIEFGELSEYTPGPSVNRSRSHFMNGKLKLLLVTERFHFYHRYKLRGMEQLVFYTLPLVADFYAEFVKFFALQSSGRTVKGNPSVTALFSKFDKLKLERILGEQRARQLSKHGHERKAWLFA</sequence>
<evidence type="ECO:0000259" key="8">
    <source>
        <dbReference type="Pfam" id="PF22916"/>
    </source>
</evidence>
<feature type="domain" description="UTP25 NTP hydrolase-like" evidence="8">
    <location>
        <begin position="79"/>
        <end position="345"/>
    </location>
</feature>
<dbReference type="GO" id="GO:0032040">
    <property type="term" value="C:small-subunit processome"/>
    <property type="evidence" value="ECO:0007669"/>
    <property type="project" value="TreeGrafter"/>
</dbReference>
<feature type="domain" description="UTP25 C-terminal" evidence="7">
    <location>
        <begin position="357"/>
        <end position="537"/>
    </location>
</feature>
<proteinExistence type="inferred from homology"/>